<evidence type="ECO:0000313" key="1">
    <source>
        <dbReference type="EMBL" id="MEG3439180.1"/>
    </source>
</evidence>
<keyword evidence="2" id="KW-1185">Reference proteome</keyword>
<dbReference type="Proteomes" id="UP001328733">
    <property type="component" value="Unassembled WGS sequence"/>
</dbReference>
<dbReference type="AlphaFoldDB" id="A0AAW9QV24"/>
<protein>
    <submittedName>
        <fullName evidence="1">Uncharacterized protein</fullName>
    </submittedName>
</protein>
<accession>A0AAW9QV24</accession>
<sequence>MSFKVGAISTMREFGVRSPRERVMVHWGQKSSKEVISRSLSVRFRE</sequence>
<reference evidence="1 2" key="1">
    <citation type="submission" date="2024-01" db="EMBL/GenBank/DDBJ databases">
        <title>Genomic insights into the taxonomy and metabolism of the cyanobacterium Pannus brasiliensis CCIBt3594.</title>
        <authorList>
            <person name="Machado M."/>
            <person name="Botero N.B."/>
            <person name="Andreote A.P.D."/>
            <person name="Feitosa A.M.T."/>
            <person name="Popin R."/>
            <person name="Sivonen K."/>
            <person name="Fiore M.F."/>
        </authorList>
    </citation>
    <scope>NUCLEOTIDE SEQUENCE [LARGE SCALE GENOMIC DNA]</scope>
    <source>
        <strain evidence="1 2">CCIBt3594</strain>
    </source>
</reference>
<evidence type="ECO:0000313" key="2">
    <source>
        <dbReference type="Proteomes" id="UP001328733"/>
    </source>
</evidence>
<gene>
    <name evidence="1" type="ORF">V0288_18790</name>
</gene>
<dbReference type="RefSeq" id="WP_332866664.1">
    <property type="nucleotide sequence ID" value="NZ_JBAFSM010000042.1"/>
</dbReference>
<comment type="caution">
    <text evidence="1">The sequence shown here is derived from an EMBL/GenBank/DDBJ whole genome shotgun (WGS) entry which is preliminary data.</text>
</comment>
<proteinExistence type="predicted"/>
<organism evidence="1 2">
    <name type="scientific">Pannus brasiliensis CCIBt3594</name>
    <dbReference type="NCBI Taxonomy" id="1427578"/>
    <lineage>
        <taxon>Bacteria</taxon>
        <taxon>Bacillati</taxon>
        <taxon>Cyanobacteriota</taxon>
        <taxon>Cyanophyceae</taxon>
        <taxon>Oscillatoriophycideae</taxon>
        <taxon>Chroococcales</taxon>
        <taxon>Microcystaceae</taxon>
        <taxon>Pannus</taxon>
    </lineage>
</organism>
<name>A0AAW9QV24_9CHRO</name>
<dbReference type="EMBL" id="JBAFSM010000042">
    <property type="protein sequence ID" value="MEG3439180.1"/>
    <property type="molecule type" value="Genomic_DNA"/>
</dbReference>